<name>A0ABD8B1Y2_PAEAM</name>
<dbReference type="Proteomes" id="UP001364764">
    <property type="component" value="Plasmid pY5S7-1"/>
</dbReference>
<dbReference type="EMBL" id="CP145893">
    <property type="protein sequence ID" value="WWP23844.1"/>
    <property type="molecule type" value="Genomic_DNA"/>
</dbReference>
<geneLocation type="plasmid" evidence="1 2">
    <name>pY5S7-1</name>
</geneLocation>
<dbReference type="RefSeq" id="WP_338709028.1">
    <property type="nucleotide sequence ID" value="NZ_CP145893.1"/>
</dbReference>
<sequence>MQRIHERSRIVSVATPDISNMTTCIENVKKAILSNQNGLVDPTNYHQLRGRLEAVNNTLPALYRETVVIPFIKTLDELGERGFIDILIRDPQKNSIARLMLDIAQSILQNGEGYYELATDAFQEVVSDLYDGFLSAGDRIGVKQPDLSIIPALVKWGEPESGPYTWPIDAASVFKLKAAIVSLPPAHATTGLLAWSSIPHEVCGHDILHADVGLLKELANVVRARLIGENIGQGLPDYWASRIDETASDVLGVLNLGPAAAIGLIGYFRGINAAYTGSAKLRNQGSASDPHAADILRGYLGAYATALLNFDQAGAWAEIIESETDKDLSIIELENNVIDVEIAKQSARIVASAIMQTKLSSLENHSLDEIQNWNNNDENISAFLRTLLQTTGSLAVDYRSGFYAAHVVAAAVTEGLSREADLQIIFDRMLSLLKVMHDTNPTWGPLAVHHRGDITRHLLYHPTAQIPILL</sequence>
<dbReference type="GeneID" id="93480020"/>
<gene>
    <name evidence="1" type="ORF">V6668_31105</name>
</gene>
<protein>
    <submittedName>
        <fullName evidence="1">Uncharacterized protein</fullName>
    </submittedName>
</protein>
<reference evidence="1 2" key="1">
    <citation type="submission" date="2024-02" db="EMBL/GenBank/DDBJ databases">
        <title>Complete sequences of two Paenibacillus sp. strains and one Lysinibacillus strain isolated from the environment on STAA medium highlight biotechnological potential.</title>
        <authorList>
            <person name="Attere S.A."/>
            <person name="Piche L.C."/>
            <person name="Intertaglia L."/>
            <person name="Lami R."/>
            <person name="Charette S.J."/>
            <person name="Vincent A.T."/>
        </authorList>
    </citation>
    <scope>NUCLEOTIDE SEQUENCE [LARGE SCALE GENOMIC DNA]</scope>
    <source>
        <strain evidence="1 2">Y5S-7</strain>
        <plasmid evidence="1 2">pY5S7-1</plasmid>
    </source>
</reference>
<dbReference type="AlphaFoldDB" id="A0ABD8B1Y2"/>
<evidence type="ECO:0000313" key="1">
    <source>
        <dbReference type="EMBL" id="WWP23844.1"/>
    </source>
</evidence>
<organism evidence="1 2">
    <name type="scientific">Paenibacillus amylolyticus</name>
    <dbReference type="NCBI Taxonomy" id="1451"/>
    <lineage>
        <taxon>Bacteria</taxon>
        <taxon>Bacillati</taxon>
        <taxon>Bacillota</taxon>
        <taxon>Bacilli</taxon>
        <taxon>Bacillales</taxon>
        <taxon>Paenibacillaceae</taxon>
        <taxon>Paenibacillus</taxon>
    </lineage>
</organism>
<evidence type="ECO:0000313" key="2">
    <source>
        <dbReference type="Proteomes" id="UP001364764"/>
    </source>
</evidence>
<proteinExistence type="predicted"/>
<keyword evidence="1" id="KW-0614">Plasmid</keyword>
<accession>A0ABD8B1Y2</accession>